<evidence type="ECO:0000256" key="1">
    <source>
        <dbReference type="ARBA" id="ARBA00004141"/>
    </source>
</evidence>
<reference evidence="11" key="3">
    <citation type="submission" date="2015-06" db="UniProtKB">
        <authorList>
            <consortium name="EnsemblMetazoa"/>
        </authorList>
    </citation>
    <scope>IDENTIFICATION</scope>
</reference>
<dbReference type="STRING" id="283909.R7UDY2"/>
<dbReference type="HOGENOM" id="CLU_716195_0_0_1"/>
<keyword evidence="12" id="KW-1185">Reference proteome</keyword>
<dbReference type="Gene3D" id="1.20.1070.10">
    <property type="entry name" value="Rhodopsin 7-helix transmembrane proteins"/>
    <property type="match status" value="1"/>
</dbReference>
<dbReference type="Pfam" id="PF00001">
    <property type="entry name" value="7tm_1"/>
    <property type="match status" value="1"/>
</dbReference>
<gene>
    <name evidence="10" type="ORF">CAPTEDRAFT_207418</name>
</gene>
<reference evidence="12" key="1">
    <citation type="submission" date="2012-12" db="EMBL/GenBank/DDBJ databases">
        <authorList>
            <person name="Hellsten U."/>
            <person name="Grimwood J."/>
            <person name="Chapman J.A."/>
            <person name="Shapiro H."/>
            <person name="Aerts A."/>
            <person name="Otillar R.P."/>
            <person name="Terry A.Y."/>
            <person name="Boore J.L."/>
            <person name="Simakov O."/>
            <person name="Marletaz F."/>
            <person name="Cho S.-J."/>
            <person name="Edsinger-Gonzales E."/>
            <person name="Havlak P."/>
            <person name="Kuo D.-H."/>
            <person name="Larsson T."/>
            <person name="Lv J."/>
            <person name="Arendt D."/>
            <person name="Savage R."/>
            <person name="Osoegawa K."/>
            <person name="de Jong P."/>
            <person name="Lindberg D.R."/>
            <person name="Seaver E.C."/>
            <person name="Weisblat D.A."/>
            <person name="Putnam N.H."/>
            <person name="Grigoriev I.V."/>
            <person name="Rokhsar D.S."/>
        </authorList>
    </citation>
    <scope>NUCLEOTIDE SEQUENCE</scope>
    <source>
        <strain evidence="12">I ESC-2004</strain>
    </source>
</reference>
<sequence>MAPLLVLLPSHLFKLSLRYTQDQEVTVFMTTGFSIESYKKAVLANPLNYIGDGLNTYACLIHFNSLGYFEFRELWCVCYLACAYYRKSHPEELVALYNYFVEDRVKKLPLIWKLRWNWVLIYSIIGLAGITGNTLIIMAIFRYMKKSATHTLMLTIASSDLLTSLVCLPIEGYQSFYGAGILGIDTGMLIVCKLSYFLFYASFGCSIIAMVALGIERVKNEYIVQLKMKTYLCIPDKMVDLKLPTTVTLKEDNRNFFEVLFEVFKLCAHAGLGLRLQQRRMSGEMRDDTDQYIIKLFQLTFPNSVLVYFYATHQNSVFKVIRMLLTMLAIFVIAWGPFLFQAFYLPLFTEQTTRFLKDQRTPRMIYTALSFSSATFNSIFLPINSK</sequence>
<evidence type="ECO:0000256" key="4">
    <source>
        <dbReference type="ARBA" id="ARBA00023040"/>
    </source>
</evidence>
<keyword evidence="3 8" id="KW-1133">Transmembrane helix</keyword>
<dbReference type="OrthoDB" id="6132580at2759"/>
<protein>
    <recommendedName>
        <fullName evidence="9">G-protein coupled receptors family 1 profile domain-containing protein</fullName>
    </recommendedName>
</protein>
<proteinExistence type="predicted"/>
<dbReference type="EMBL" id="KB302197">
    <property type="protein sequence ID" value="ELU04615.1"/>
    <property type="molecule type" value="Genomic_DNA"/>
</dbReference>
<keyword evidence="5 8" id="KW-0472">Membrane</keyword>
<keyword evidence="6" id="KW-0675">Receptor</keyword>
<reference evidence="10 12" key="2">
    <citation type="journal article" date="2013" name="Nature">
        <title>Insights into bilaterian evolution from three spiralian genomes.</title>
        <authorList>
            <person name="Simakov O."/>
            <person name="Marletaz F."/>
            <person name="Cho S.J."/>
            <person name="Edsinger-Gonzales E."/>
            <person name="Havlak P."/>
            <person name="Hellsten U."/>
            <person name="Kuo D.H."/>
            <person name="Larsson T."/>
            <person name="Lv J."/>
            <person name="Arendt D."/>
            <person name="Savage R."/>
            <person name="Osoegawa K."/>
            <person name="de Jong P."/>
            <person name="Grimwood J."/>
            <person name="Chapman J.A."/>
            <person name="Shapiro H."/>
            <person name="Aerts A."/>
            <person name="Otillar R.P."/>
            <person name="Terry A.Y."/>
            <person name="Boore J.L."/>
            <person name="Grigoriev I.V."/>
            <person name="Lindberg D.R."/>
            <person name="Seaver E.C."/>
            <person name="Weisblat D.A."/>
            <person name="Putnam N.H."/>
            <person name="Rokhsar D.S."/>
        </authorList>
    </citation>
    <scope>NUCLEOTIDE SEQUENCE</scope>
    <source>
        <strain evidence="10 12">I ESC-2004</strain>
    </source>
</reference>
<evidence type="ECO:0000256" key="5">
    <source>
        <dbReference type="ARBA" id="ARBA00023136"/>
    </source>
</evidence>
<evidence type="ECO:0000256" key="7">
    <source>
        <dbReference type="ARBA" id="ARBA00023224"/>
    </source>
</evidence>
<evidence type="ECO:0000256" key="2">
    <source>
        <dbReference type="ARBA" id="ARBA00022692"/>
    </source>
</evidence>
<feature type="transmembrane region" description="Helical" evidence="8">
    <location>
        <begin position="364"/>
        <end position="383"/>
    </location>
</feature>
<evidence type="ECO:0000256" key="6">
    <source>
        <dbReference type="ARBA" id="ARBA00023170"/>
    </source>
</evidence>
<feature type="transmembrane region" description="Helical" evidence="8">
    <location>
        <begin position="196"/>
        <end position="215"/>
    </location>
</feature>
<feature type="transmembrane region" description="Helical" evidence="8">
    <location>
        <begin position="161"/>
        <end position="184"/>
    </location>
</feature>
<dbReference type="EMBL" id="AMQN01001436">
    <property type="status" value="NOT_ANNOTATED_CDS"/>
    <property type="molecule type" value="Genomic_DNA"/>
</dbReference>
<keyword evidence="7" id="KW-0807">Transducer</keyword>
<evidence type="ECO:0000259" key="9">
    <source>
        <dbReference type="PROSITE" id="PS50262"/>
    </source>
</evidence>
<feature type="transmembrane region" description="Helical" evidence="8">
    <location>
        <begin position="292"/>
        <end position="311"/>
    </location>
</feature>
<dbReference type="Proteomes" id="UP000014760">
    <property type="component" value="Unassembled WGS sequence"/>
</dbReference>
<feature type="transmembrane region" description="Helical" evidence="8">
    <location>
        <begin position="323"/>
        <end position="344"/>
    </location>
</feature>
<keyword evidence="2 8" id="KW-0812">Transmembrane</keyword>
<dbReference type="PANTHER" id="PTHR24243:SF208">
    <property type="entry name" value="PYROKININ-1 RECEPTOR"/>
    <property type="match status" value="1"/>
</dbReference>
<feature type="transmembrane region" description="Helical" evidence="8">
    <location>
        <begin position="116"/>
        <end position="141"/>
    </location>
</feature>
<accession>R7UDY2</accession>
<dbReference type="PROSITE" id="PS50262">
    <property type="entry name" value="G_PROTEIN_RECEP_F1_2"/>
    <property type="match status" value="1"/>
</dbReference>
<dbReference type="AlphaFoldDB" id="R7UDY2"/>
<evidence type="ECO:0000313" key="10">
    <source>
        <dbReference type="EMBL" id="ELU04615.1"/>
    </source>
</evidence>
<feature type="domain" description="G-protein coupled receptors family 1 profile" evidence="9">
    <location>
        <begin position="132"/>
        <end position="217"/>
    </location>
</feature>
<dbReference type="EnsemblMetazoa" id="CapteT207418">
    <property type="protein sequence ID" value="CapteP207418"/>
    <property type="gene ID" value="CapteG207418"/>
</dbReference>
<dbReference type="SUPFAM" id="SSF81321">
    <property type="entry name" value="Family A G protein-coupled receptor-like"/>
    <property type="match status" value="1"/>
</dbReference>
<dbReference type="PRINTS" id="PR00237">
    <property type="entry name" value="GPCRRHODOPSN"/>
</dbReference>
<name>R7UDY2_CAPTE</name>
<comment type="subcellular location">
    <subcellularLocation>
        <location evidence="1">Membrane</location>
        <topology evidence="1">Multi-pass membrane protein</topology>
    </subcellularLocation>
</comment>
<dbReference type="PANTHER" id="PTHR24243">
    <property type="entry name" value="G-PROTEIN COUPLED RECEPTOR"/>
    <property type="match status" value="1"/>
</dbReference>
<evidence type="ECO:0000256" key="8">
    <source>
        <dbReference type="SAM" id="Phobius"/>
    </source>
</evidence>
<dbReference type="InterPro" id="IPR000276">
    <property type="entry name" value="GPCR_Rhodpsn"/>
</dbReference>
<evidence type="ECO:0000313" key="12">
    <source>
        <dbReference type="Proteomes" id="UP000014760"/>
    </source>
</evidence>
<dbReference type="InterPro" id="IPR017452">
    <property type="entry name" value="GPCR_Rhodpsn_7TM"/>
</dbReference>
<organism evidence="10">
    <name type="scientific">Capitella teleta</name>
    <name type="common">Polychaete worm</name>
    <dbReference type="NCBI Taxonomy" id="283909"/>
    <lineage>
        <taxon>Eukaryota</taxon>
        <taxon>Metazoa</taxon>
        <taxon>Spiralia</taxon>
        <taxon>Lophotrochozoa</taxon>
        <taxon>Annelida</taxon>
        <taxon>Polychaeta</taxon>
        <taxon>Sedentaria</taxon>
        <taxon>Scolecida</taxon>
        <taxon>Capitellidae</taxon>
        <taxon>Capitella</taxon>
    </lineage>
</organism>
<dbReference type="GO" id="GO:0004930">
    <property type="term" value="F:G protein-coupled receptor activity"/>
    <property type="evidence" value="ECO:0007669"/>
    <property type="project" value="UniProtKB-KW"/>
</dbReference>
<dbReference type="GO" id="GO:0005886">
    <property type="term" value="C:plasma membrane"/>
    <property type="evidence" value="ECO:0007669"/>
    <property type="project" value="TreeGrafter"/>
</dbReference>
<evidence type="ECO:0000256" key="3">
    <source>
        <dbReference type="ARBA" id="ARBA00022989"/>
    </source>
</evidence>
<keyword evidence="4" id="KW-0297">G-protein coupled receptor</keyword>
<evidence type="ECO:0000313" key="11">
    <source>
        <dbReference type="EnsemblMetazoa" id="CapteP207418"/>
    </source>
</evidence>